<dbReference type="Proteomes" id="UP000600071">
    <property type="component" value="Unassembled WGS sequence"/>
</dbReference>
<sequence length="169" mass="19103">MPRYYMFITLIMHIKLEASIASLLANIMENKQITVIDHDEVARRVVIRVPVKEAAYVQLLVNHYADTASFEVKASAKGRVEPKTLREGVDAYTRLGDRILFYKRCRDGAIFGEARKRSILLKYCKNATLVDPAALPPILCSFDAKTGDIVEAVEKAKKCFDEIVQLISR</sequence>
<accession>A0A833EAP4</accession>
<evidence type="ECO:0000313" key="2">
    <source>
        <dbReference type="Proteomes" id="UP000600071"/>
    </source>
</evidence>
<gene>
    <name evidence="1" type="ORF">EYH50_00145</name>
</gene>
<organism evidence="1 2">
    <name type="scientific">Pyrodictium delaneyi</name>
    <dbReference type="NCBI Taxonomy" id="1273541"/>
    <lineage>
        <taxon>Archaea</taxon>
        <taxon>Thermoproteota</taxon>
        <taxon>Thermoprotei</taxon>
        <taxon>Desulfurococcales</taxon>
        <taxon>Pyrodictiaceae</taxon>
        <taxon>Pyrodictium</taxon>
    </lineage>
</organism>
<evidence type="ECO:0000313" key="1">
    <source>
        <dbReference type="EMBL" id="HIQ23448.1"/>
    </source>
</evidence>
<comment type="caution">
    <text evidence="1">The sequence shown here is derived from an EMBL/GenBank/DDBJ whole genome shotgun (WGS) entry which is preliminary data.</text>
</comment>
<dbReference type="AlphaFoldDB" id="A0A833EAP4"/>
<reference evidence="1" key="1">
    <citation type="journal article" date="2020" name="ISME J.">
        <title>Gammaproteobacteria mediating utilization of methyl-, sulfur- and petroleum organic compounds in deep ocean hydrothermal plumes.</title>
        <authorList>
            <person name="Zhou Z."/>
            <person name="Liu Y."/>
            <person name="Pan J."/>
            <person name="Cron B.R."/>
            <person name="Toner B.M."/>
            <person name="Anantharaman K."/>
            <person name="Breier J.A."/>
            <person name="Dick G.J."/>
            <person name="Li M."/>
        </authorList>
    </citation>
    <scope>NUCLEOTIDE SEQUENCE</scope>
    <source>
        <strain evidence="1">SZUA-1523</strain>
    </source>
</reference>
<protein>
    <submittedName>
        <fullName evidence="1">Uncharacterized protein</fullName>
    </submittedName>
</protein>
<name>A0A833EAP4_9CREN</name>
<dbReference type="EMBL" id="DQVR01000003">
    <property type="protein sequence ID" value="HIQ23448.1"/>
    <property type="molecule type" value="Genomic_DNA"/>
</dbReference>
<proteinExistence type="predicted"/>